<reference evidence="2 3" key="1">
    <citation type="submission" date="2024-02" db="EMBL/GenBank/DDBJ databases">
        <authorList>
            <person name="Daric V."/>
            <person name="Darras S."/>
        </authorList>
    </citation>
    <scope>NUCLEOTIDE SEQUENCE [LARGE SCALE GENOMIC DNA]</scope>
</reference>
<gene>
    <name evidence="2" type="ORF">CVLEPA_LOCUS26556</name>
</gene>
<accession>A0ABP0GRK3</accession>
<feature type="region of interest" description="Disordered" evidence="1">
    <location>
        <begin position="47"/>
        <end position="66"/>
    </location>
</feature>
<dbReference type="Proteomes" id="UP001642483">
    <property type="component" value="Unassembled WGS sequence"/>
</dbReference>
<name>A0ABP0GRK3_CLALP</name>
<evidence type="ECO:0000313" key="2">
    <source>
        <dbReference type="EMBL" id="CAK8693254.1"/>
    </source>
</evidence>
<evidence type="ECO:0000256" key="1">
    <source>
        <dbReference type="SAM" id="MobiDB-lite"/>
    </source>
</evidence>
<keyword evidence="3" id="KW-1185">Reference proteome</keyword>
<protein>
    <submittedName>
        <fullName evidence="2">Uncharacterized protein</fullName>
    </submittedName>
</protein>
<evidence type="ECO:0000313" key="3">
    <source>
        <dbReference type="Proteomes" id="UP001642483"/>
    </source>
</evidence>
<dbReference type="EMBL" id="CAWYQH010000130">
    <property type="protein sequence ID" value="CAK8693254.1"/>
    <property type="molecule type" value="Genomic_DNA"/>
</dbReference>
<sequence length="126" mass="14021">MMRPGLKKYQVSSDEESSSGLTHAKTLLGPEDVDPNVGHIRLHRCHGKQMSANGNVKDDVTDPTDPDMVQLLQKVKRRISSRMSELSFRGTSDLKVNFYAFAPGSNHLVTLPWNIKISSPLFLLTS</sequence>
<proteinExistence type="predicted"/>
<organism evidence="2 3">
    <name type="scientific">Clavelina lepadiformis</name>
    <name type="common">Light-bulb sea squirt</name>
    <name type="synonym">Ascidia lepadiformis</name>
    <dbReference type="NCBI Taxonomy" id="159417"/>
    <lineage>
        <taxon>Eukaryota</taxon>
        <taxon>Metazoa</taxon>
        <taxon>Chordata</taxon>
        <taxon>Tunicata</taxon>
        <taxon>Ascidiacea</taxon>
        <taxon>Aplousobranchia</taxon>
        <taxon>Clavelinidae</taxon>
        <taxon>Clavelina</taxon>
    </lineage>
</organism>
<feature type="region of interest" description="Disordered" evidence="1">
    <location>
        <begin position="1"/>
        <end position="35"/>
    </location>
</feature>
<comment type="caution">
    <text evidence="2">The sequence shown here is derived from an EMBL/GenBank/DDBJ whole genome shotgun (WGS) entry which is preliminary data.</text>
</comment>